<keyword evidence="1" id="KW-1133">Transmembrane helix</keyword>
<dbReference type="EMBL" id="LSRX01000009">
    <property type="protein sequence ID" value="OLQ14926.1"/>
    <property type="molecule type" value="Genomic_DNA"/>
</dbReference>
<dbReference type="Proteomes" id="UP000186817">
    <property type="component" value="Unassembled WGS sequence"/>
</dbReference>
<gene>
    <name evidence="2" type="ORF">AK812_SmicGene924</name>
</gene>
<feature type="transmembrane region" description="Helical" evidence="1">
    <location>
        <begin position="132"/>
        <end position="151"/>
    </location>
</feature>
<accession>A0A1Q9F5H9</accession>
<keyword evidence="3" id="KW-1185">Reference proteome</keyword>
<evidence type="ECO:0000256" key="1">
    <source>
        <dbReference type="SAM" id="Phobius"/>
    </source>
</evidence>
<feature type="transmembrane region" description="Helical" evidence="1">
    <location>
        <begin position="92"/>
        <end position="112"/>
    </location>
</feature>
<proteinExistence type="predicted"/>
<comment type="caution">
    <text evidence="2">The sequence shown here is derived from an EMBL/GenBank/DDBJ whole genome shotgun (WGS) entry which is preliminary data.</text>
</comment>
<protein>
    <submittedName>
        <fullName evidence="2">Uncharacterized protein</fullName>
    </submittedName>
</protein>
<name>A0A1Q9F5H9_SYMMI</name>
<dbReference type="OrthoDB" id="407124at2759"/>
<keyword evidence="1" id="KW-0472">Membrane</keyword>
<organism evidence="2 3">
    <name type="scientific">Symbiodinium microadriaticum</name>
    <name type="common">Dinoflagellate</name>
    <name type="synonym">Zooxanthella microadriatica</name>
    <dbReference type="NCBI Taxonomy" id="2951"/>
    <lineage>
        <taxon>Eukaryota</taxon>
        <taxon>Sar</taxon>
        <taxon>Alveolata</taxon>
        <taxon>Dinophyceae</taxon>
        <taxon>Suessiales</taxon>
        <taxon>Symbiodiniaceae</taxon>
        <taxon>Symbiodinium</taxon>
    </lineage>
</organism>
<reference evidence="2 3" key="1">
    <citation type="submission" date="2016-02" db="EMBL/GenBank/DDBJ databases">
        <title>Genome analysis of coral dinoflagellate symbionts highlights evolutionary adaptations to a symbiotic lifestyle.</title>
        <authorList>
            <person name="Aranda M."/>
            <person name="Li Y."/>
            <person name="Liew Y.J."/>
            <person name="Baumgarten S."/>
            <person name="Simakov O."/>
            <person name="Wilson M."/>
            <person name="Piel J."/>
            <person name="Ashoor H."/>
            <person name="Bougouffa S."/>
            <person name="Bajic V.B."/>
            <person name="Ryu T."/>
            <person name="Ravasi T."/>
            <person name="Bayer T."/>
            <person name="Micklem G."/>
            <person name="Kim H."/>
            <person name="Bhak J."/>
            <person name="Lajeunesse T.C."/>
            <person name="Voolstra C.R."/>
        </authorList>
    </citation>
    <scope>NUCLEOTIDE SEQUENCE [LARGE SCALE GENOMIC DNA]</scope>
    <source>
        <strain evidence="2 3">CCMP2467</strain>
    </source>
</reference>
<keyword evidence="1" id="KW-0812">Transmembrane</keyword>
<dbReference type="AlphaFoldDB" id="A0A1Q9F5H9"/>
<evidence type="ECO:0000313" key="2">
    <source>
        <dbReference type="EMBL" id="OLQ14926.1"/>
    </source>
</evidence>
<sequence>MGAQVGMLLAAGCVATNACGIPFGLHLFSNLPADAAVPMKFGLFGEVLWCASKPWFLIYPGLCGFLATTPLLTQQMQAKVPDWVTKPEEYKAIMDTATNAVCLLTGGFLIIAMDQIPRIVRKEQTGILPTNLTLITITIIIIIIIIIIMAVDGGVTWGPTSLFSSAPSALPGSQPAASQSELKEPYTPKELYRVQLQ</sequence>
<evidence type="ECO:0000313" key="3">
    <source>
        <dbReference type="Proteomes" id="UP000186817"/>
    </source>
</evidence>